<dbReference type="AlphaFoldDB" id="U7QRE4"/>
<comment type="caution">
    <text evidence="1">The sequence shown here is derived from an EMBL/GenBank/DDBJ whole genome shotgun (WGS) entry which is preliminary data.</text>
</comment>
<evidence type="ECO:0000313" key="1">
    <source>
        <dbReference type="EMBL" id="ERT09867.1"/>
    </source>
</evidence>
<protein>
    <submittedName>
        <fullName evidence="1">Uncharacterized protein</fullName>
    </submittedName>
</protein>
<name>U7QRE4_9CYAN</name>
<keyword evidence="2" id="KW-1185">Reference proteome</keyword>
<dbReference type="Proteomes" id="UP000017127">
    <property type="component" value="Unassembled WGS sequence"/>
</dbReference>
<dbReference type="EMBL" id="AUZM01000001">
    <property type="protein sequence ID" value="ERT09867.1"/>
    <property type="molecule type" value="Genomic_DNA"/>
</dbReference>
<organism evidence="1 2">
    <name type="scientific">Lyngbya aestuarii BL J</name>
    <dbReference type="NCBI Taxonomy" id="1348334"/>
    <lineage>
        <taxon>Bacteria</taxon>
        <taxon>Bacillati</taxon>
        <taxon>Cyanobacteriota</taxon>
        <taxon>Cyanophyceae</taxon>
        <taxon>Oscillatoriophycideae</taxon>
        <taxon>Oscillatoriales</taxon>
        <taxon>Microcoleaceae</taxon>
        <taxon>Lyngbya</taxon>
    </lineage>
</organism>
<evidence type="ECO:0000313" key="2">
    <source>
        <dbReference type="Proteomes" id="UP000017127"/>
    </source>
</evidence>
<sequence length="48" mass="5200">MGDASGTTRLDAKKTRNKIIEGIQSQAESTGSELEIVHLGCRDPWGQN</sequence>
<reference evidence="1 2" key="1">
    <citation type="journal article" date="2013" name="Front. Microbiol.">
        <title>Comparative genomic analyses of the cyanobacterium, Lyngbya aestuarii BL J, a powerful hydrogen producer.</title>
        <authorList>
            <person name="Kothari A."/>
            <person name="Vaughn M."/>
            <person name="Garcia-Pichel F."/>
        </authorList>
    </citation>
    <scope>NUCLEOTIDE SEQUENCE [LARGE SCALE GENOMIC DNA]</scope>
    <source>
        <strain evidence="1 2">BL J</strain>
    </source>
</reference>
<proteinExistence type="predicted"/>
<accession>U7QRE4</accession>
<gene>
    <name evidence="1" type="ORF">M595_0221</name>
</gene>